<accession>A0A438KAA5</accession>
<feature type="domain" description="Reverse transcriptase Ty1/copia-type" evidence="1">
    <location>
        <begin position="15"/>
        <end position="76"/>
    </location>
</feature>
<gene>
    <name evidence="2" type="primary">RE1_722</name>
    <name evidence="2" type="ORF">CK203_004103</name>
</gene>
<dbReference type="InterPro" id="IPR013103">
    <property type="entry name" value="RVT_2"/>
</dbReference>
<dbReference type="Proteomes" id="UP000288805">
    <property type="component" value="Unassembled WGS sequence"/>
</dbReference>
<organism evidence="2 3">
    <name type="scientific">Vitis vinifera</name>
    <name type="common">Grape</name>
    <dbReference type="NCBI Taxonomy" id="29760"/>
    <lineage>
        <taxon>Eukaryota</taxon>
        <taxon>Viridiplantae</taxon>
        <taxon>Streptophyta</taxon>
        <taxon>Embryophyta</taxon>
        <taxon>Tracheophyta</taxon>
        <taxon>Spermatophyta</taxon>
        <taxon>Magnoliopsida</taxon>
        <taxon>eudicotyledons</taxon>
        <taxon>Gunneridae</taxon>
        <taxon>Pentapetalae</taxon>
        <taxon>rosids</taxon>
        <taxon>Vitales</taxon>
        <taxon>Vitaceae</taxon>
        <taxon>Viteae</taxon>
        <taxon>Vitis</taxon>
    </lineage>
</organism>
<sequence>MKEKMQEKMKMINKNETWKLVERPKNHKVIRVKWVFKTKLNPDGSICKHKARLVVKGYAQQDGVDYQETFAPVARATKWGCGSRQRGLCVLSKEDDMLVTGNQPGLIQSFKDEMNKVFETTDLGVMKYFLGMEVMQSYCKPVSTPMTTREKLSKDDDSEKIDEGLYRSLIGSLLYLTASRPDILFIVSVLSRFMHLPSEKHFLAAKRVLRYINGTVALGVQFSKSAEGGLKLLGYSDSDRGDIFIKALPMERFEALKQKIGVCHPDAKEECLVVGILDSKP</sequence>
<proteinExistence type="predicted"/>
<evidence type="ECO:0000259" key="1">
    <source>
        <dbReference type="Pfam" id="PF07727"/>
    </source>
</evidence>
<dbReference type="PANTHER" id="PTHR11439">
    <property type="entry name" value="GAG-POL-RELATED RETROTRANSPOSON"/>
    <property type="match status" value="1"/>
</dbReference>
<protein>
    <submittedName>
        <fullName evidence="2">Retrovirus-related Pol polyprotein from transposon RE1</fullName>
    </submittedName>
</protein>
<evidence type="ECO:0000313" key="3">
    <source>
        <dbReference type="Proteomes" id="UP000288805"/>
    </source>
</evidence>
<name>A0A438KAA5_VITVI</name>
<dbReference type="Pfam" id="PF07727">
    <property type="entry name" value="RVT_2"/>
    <property type="match status" value="1"/>
</dbReference>
<evidence type="ECO:0000313" key="2">
    <source>
        <dbReference type="EMBL" id="RVX18146.1"/>
    </source>
</evidence>
<dbReference type="EMBL" id="QGNW01000012">
    <property type="protein sequence ID" value="RVX18146.1"/>
    <property type="molecule type" value="Genomic_DNA"/>
</dbReference>
<dbReference type="PANTHER" id="PTHR11439:SF503">
    <property type="entry name" value="CYSTEINE-RICH RLK (RECEPTOR-LIKE PROTEIN KINASE) 8"/>
    <property type="match status" value="1"/>
</dbReference>
<reference evidence="2 3" key="1">
    <citation type="journal article" date="2018" name="PLoS Genet.">
        <title>Population sequencing reveals clonal diversity and ancestral inbreeding in the grapevine cultivar Chardonnay.</title>
        <authorList>
            <person name="Roach M.J."/>
            <person name="Johnson D.L."/>
            <person name="Bohlmann J."/>
            <person name="van Vuuren H.J."/>
            <person name="Jones S.J."/>
            <person name="Pretorius I.S."/>
            <person name="Schmidt S.A."/>
            <person name="Borneman A.R."/>
        </authorList>
    </citation>
    <scope>NUCLEOTIDE SEQUENCE [LARGE SCALE GENOMIC DNA]</scope>
    <source>
        <strain evidence="3">cv. Chardonnay</strain>
        <tissue evidence="2">Leaf</tissue>
    </source>
</reference>
<dbReference type="AlphaFoldDB" id="A0A438KAA5"/>
<comment type="caution">
    <text evidence="2">The sequence shown here is derived from an EMBL/GenBank/DDBJ whole genome shotgun (WGS) entry which is preliminary data.</text>
</comment>